<dbReference type="InterPro" id="IPR036410">
    <property type="entry name" value="HSP_DnaJ_Cys-rich_dom_sf"/>
</dbReference>
<feature type="domain" description="SXP/RAL-2 family protein Ani s 5-like cation-binding" evidence="2">
    <location>
        <begin position="128"/>
        <end position="220"/>
    </location>
</feature>
<feature type="chain" id="PRO_5044552961" evidence="1">
    <location>
        <begin position="23"/>
        <end position="322"/>
    </location>
</feature>
<evidence type="ECO:0000259" key="2">
    <source>
        <dbReference type="Pfam" id="PF02520"/>
    </source>
</evidence>
<dbReference type="InterPro" id="IPR052823">
    <property type="entry name" value="SXP/RAL-2_related"/>
</dbReference>
<proteinExistence type="predicted"/>
<keyword evidence="4" id="KW-1185">Reference proteome</keyword>
<dbReference type="SUPFAM" id="SSF57938">
    <property type="entry name" value="DnaJ/Hsp40 cysteine-rich domain"/>
    <property type="match status" value="1"/>
</dbReference>
<dbReference type="InterPro" id="IPR003677">
    <property type="entry name" value="ANIS5_cation-bd"/>
</dbReference>
<accession>A0A183U2K8</accession>
<evidence type="ECO:0000313" key="5">
    <source>
        <dbReference type="WBParaSite" id="TCNE_0000272801-mRNA-1"/>
    </source>
</evidence>
<gene>
    <name evidence="3" type="ORF">TCNE_LOCUS2728</name>
</gene>
<dbReference type="EMBL" id="UYWY01002953">
    <property type="protein sequence ID" value="VDM28445.1"/>
    <property type="molecule type" value="Genomic_DNA"/>
</dbReference>
<organism evidence="4 5">
    <name type="scientific">Toxocara canis</name>
    <name type="common">Canine roundworm</name>
    <dbReference type="NCBI Taxonomy" id="6265"/>
    <lineage>
        <taxon>Eukaryota</taxon>
        <taxon>Metazoa</taxon>
        <taxon>Ecdysozoa</taxon>
        <taxon>Nematoda</taxon>
        <taxon>Chromadorea</taxon>
        <taxon>Rhabditida</taxon>
        <taxon>Spirurina</taxon>
        <taxon>Ascaridomorpha</taxon>
        <taxon>Ascaridoidea</taxon>
        <taxon>Toxocaridae</taxon>
        <taxon>Toxocara</taxon>
    </lineage>
</organism>
<name>A0A183U2K8_TOXCA</name>
<sequence length="322" mass="34935">MKSASVLVLLVPLLFILNSVDACSRCSGSGRFLPQSFLCSNCGGSGHPSSQPFPCPGCGRSGRPSSQPSPCSRCGDNDRFPLQTVGDVGVEIFLQDPPFEFSGLCSQPQPQPPMGSPDFLKDVTEKGLQTFCALVRNQTLTKAQLKGQLKKWAKEQGGSSSDEFEKYLKEANSENNKIDKIMKELVKNATTLLRQTQHLLKDMDLTKDQARIKIINLMNGTNMPVLRLAKKIKEEASVMVSGKSCHGCSRPFPPMMPSPGLFGAYGGPRFPGGYPYGNYGPFGPGRPFGQNKPFGHGPNGPYGKGDNMNGNGHPFHMQTNIY</sequence>
<dbReference type="PANTHER" id="PTHR21593:SF36">
    <property type="entry name" value="DUF148 DOMAIN-CONTAINING PROTEIN-RELATED"/>
    <property type="match status" value="1"/>
</dbReference>
<dbReference type="AlphaFoldDB" id="A0A183U2K8"/>
<evidence type="ECO:0000313" key="3">
    <source>
        <dbReference type="EMBL" id="VDM28445.1"/>
    </source>
</evidence>
<dbReference type="Proteomes" id="UP000050794">
    <property type="component" value="Unassembled WGS sequence"/>
</dbReference>
<evidence type="ECO:0000313" key="4">
    <source>
        <dbReference type="Proteomes" id="UP000050794"/>
    </source>
</evidence>
<reference evidence="5" key="1">
    <citation type="submission" date="2016-06" db="UniProtKB">
        <authorList>
            <consortium name="WormBaseParasite"/>
        </authorList>
    </citation>
    <scope>IDENTIFICATION</scope>
</reference>
<feature type="signal peptide" evidence="1">
    <location>
        <begin position="1"/>
        <end position="22"/>
    </location>
</feature>
<dbReference type="WBParaSite" id="TCNE_0000272801-mRNA-1">
    <property type="protein sequence ID" value="TCNE_0000272801-mRNA-1"/>
    <property type="gene ID" value="TCNE_0000272801"/>
</dbReference>
<dbReference type="Pfam" id="PF02520">
    <property type="entry name" value="ANIS5_cation-bd"/>
    <property type="match status" value="1"/>
</dbReference>
<protein>
    <submittedName>
        <fullName evidence="5">DUF148 domain-containing protein</fullName>
    </submittedName>
</protein>
<dbReference type="PANTHER" id="PTHR21593">
    <property type="entry name" value="PRION-LIKE- Q/N-RICH -DOMAIN-BEARING PROTEIN PROTEIN"/>
    <property type="match status" value="1"/>
</dbReference>
<evidence type="ECO:0000256" key="1">
    <source>
        <dbReference type="SAM" id="SignalP"/>
    </source>
</evidence>
<keyword evidence="1" id="KW-0732">Signal</keyword>
<reference evidence="3 4" key="2">
    <citation type="submission" date="2018-11" db="EMBL/GenBank/DDBJ databases">
        <authorList>
            <consortium name="Pathogen Informatics"/>
        </authorList>
    </citation>
    <scope>NUCLEOTIDE SEQUENCE [LARGE SCALE GENOMIC DNA]</scope>
</reference>